<comment type="caution">
    <text evidence="2">The sequence shown here is derived from an EMBL/GenBank/DDBJ whole genome shotgun (WGS) entry which is preliminary data.</text>
</comment>
<protein>
    <submittedName>
        <fullName evidence="2">DUF4112 domain-containing protein</fullName>
    </submittedName>
</protein>
<feature type="transmembrane region" description="Helical" evidence="1">
    <location>
        <begin position="70"/>
        <end position="91"/>
    </location>
</feature>
<sequence>MNKIEIEQTKDKLNRLAWVMDNTFRIPGTQIRFGFDGLIGLIPGIGDAAGAVISSHILTQAAQMGVPKSILLKMAFNIGLDAILGIIPVLGDVSDFMWKANHRNVQLLNDYLEQPEKTVIHSRFFVGILGLIAFSGVVMISIFGFLVMRWLWLSVQGN</sequence>
<name>A0A2P7NX03_9PROT</name>
<keyword evidence="1" id="KW-0812">Transmembrane</keyword>
<accession>A0A2P7NX03</accession>
<dbReference type="OrthoDB" id="513552at2"/>
<keyword evidence="1" id="KW-0472">Membrane</keyword>
<evidence type="ECO:0000313" key="2">
    <source>
        <dbReference type="EMBL" id="PSJ17984.1"/>
    </source>
</evidence>
<gene>
    <name evidence="2" type="ORF">C7H79_05555</name>
</gene>
<keyword evidence="3" id="KW-1185">Reference proteome</keyword>
<keyword evidence="1" id="KW-1133">Transmembrane helix</keyword>
<organism evidence="2 3">
    <name type="scientific">Nitrosomonas supralitoralis</name>
    <dbReference type="NCBI Taxonomy" id="2116706"/>
    <lineage>
        <taxon>Bacteria</taxon>
        <taxon>Pseudomonadati</taxon>
        <taxon>Pseudomonadota</taxon>
        <taxon>Betaproteobacteria</taxon>
        <taxon>Nitrosomonadales</taxon>
        <taxon>Nitrosomonadaceae</taxon>
        <taxon>Nitrosomonas</taxon>
    </lineage>
</organism>
<dbReference type="InterPro" id="IPR025187">
    <property type="entry name" value="DUF4112"/>
</dbReference>
<evidence type="ECO:0000256" key="1">
    <source>
        <dbReference type="SAM" id="Phobius"/>
    </source>
</evidence>
<dbReference type="EMBL" id="PXXU01000011">
    <property type="protein sequence ID" value="PSJ17984.1"/>
    <property type="molecule type" value="Genomic_DNA"/>
</dbReference>
<dbReference type="RefSeq" id="WP_106706298.1">
    <property type="nucleotide sequence ID" value="NZ_PXXU01000011.1"/>
</dbReference>
<evidence type="ECO:0000313" key="3">
    <source>
        <dbReference type="Proteomes" id="UP000241912"/>
    </source>
</evidence>
<dbReference type="PANTHER" id="PTHR35519:SF2">
    <property type="entry name" value="PH DOMAIN PROTEIN"/>
    <property type="match status" value="1"/>
</dbReference>
<reference evidence="2 3" key="1">
    <citation type="submission" date="2018-03" db="EMBL/GenBank/DDBJ databases">
        <title>Draft genome of Nitrosomonas supralitoralis APG5.</title>
        <authorList>
            <person name="Urakawa H."/>
            <person name="Lopez J.V."/>
        </authorList>
    </citation>
    <scope>NUCLEOTIDE SEQUENCE [LARGE SCALE GENOMIC DNA]</scope>
    <source>
        <strain evidence="2 3">APG5</strain>
    </source>
</reference>
<feature type="transmembrane region" description="Helical" evidence="1">
    <location>
        <begin position="124"/>
        <end position="152"/>
    </location>
</feature>
<proteinExistence type="predicted"/>
<dbReference type="PANTHER" id="PTHR35519">
    <property type="entry name" value="MEMBRANE PROTEINS"/>
    <property type="match status" value="1"/>
</dbReference>
<dbReference type="Proteomes" id="UP000241912">
    <property type="component" value="Unassembled WGS sequence"/>
</dbReference>
<dbReference type="Pfam" id="PF13430">
    <property type="entry name" value="DUF4112"/>
    <property type="match status" value="1"/>
</dbReference>
<dbReference type="AlphaFoldDB" id="A0A2P7NX03"/>